<dbReference type="InterPro" id="IPR013320">
    <property type="entry name" value="ConA-like_dom_sf"/>
</dbReference>
<dbReference type="Gene3D" id="2.60.120.200">
    <property type="match status" value="1"/>
</dbReference>
<evidence type="ECO:0000313" key="2">
    <source>
        <dbReference type="Proteomes" id="UP000028524"/>
    </source>
</evidence>
<organism evidence="1 2">
    <name type="scientific">Stachybotrys chlorohalonatus (strain IBT 40285)</name>
    <dbReference type="NCBI Taxonomy" id="1283841"/>
    <lineage>
        <taxon>Eukaryota</taxon>
        <taxon>Fungi</taxon>
        <taxon>Dikarya</taxon>
        <taxon>Ascomycota</taxon>
        <taxon>Pezizomycotina</taxon>
        <taxon>Sordariomycetes</taxon>
        <taxon>Hypocreomycetidae</taxon>
        <taxon>Hypocreales</taxon>
        <taxon>Stachybotryaceae</taxon>
        <taxon>Stachybotrys</taxon>
    </lineage>
</organism>
<gene>
    <name evidence="1" type="ORF">S40285_07293</name>
</gene>
<name>A0A084QT67_STAC4</name>
<dbReference type="AlphaFoldDB" id="A0A084QT67"/>
<reference evidence="1 2" key="1">
    <citation type="journal article" date="2014" name="BMC Genomics">
        <title>Comparative genome sequencing reveals chemotype-specific gene clusters in the toxigenic black mold Stachybotrys.</title>
        <authorList>
            <person name="Semeiks J."/>
            <person name="Borek D."/>
            <person name="Otwinowski Z."/>
            <person name="Grishin N.V."/>
        </authorList>
    </citation>
    <scope>NUCLEOTIDE SEQUENCE [LARGE SCALE GENOMIC DNA]</scope>
    <source>
        <strain evidence="1 2">IBT 40285</strain>
    </source>
</reference>
<proteinExistence type="predicted"/>
<evidence type="ECO:0000313" key="1">
    <source>
        <dbReference type="EMBL" id="KFA67152.1"/>
    </source>
</evidence>
<dbReference type="STRING" id="1283841.A0A084QT67"/>
<dbReference type="InParanoid" id="A0A084QT67"/>
<dbReference type="HOGENOM" id="CLU_1797716_0_0_1"/>
<dbReference type="OrthoDB" id="192832at2759"/>
<dbReference type="SUPFAM" id="SSF49899">
    <property type="entry name" value="Concanavalin A-like lectins/glucanases"/>
    <property type="match status" value="1"/>
</dbReference>
<accession>A0A084QT67</accession>
<sequence length="144" mass="15697">MEGPGIHSNTFWVLGNSMREGTEWPLCSELDIHEQVNRDMEAHGALHCGESLAGVCNEPTGIAKTTSIPDNEDHHLAVRRQPLPRLDGSELGDEGVWATLARSPMYLLLDVAVGGDWPVPPNAETEDSWGSMLEVSYVGVYETA</sequence>
<protein>
    <submittedName>
        <fullName evidence="1">Uncharacterized protein</fullName>
    </submittedName>
</protein>
<dbReference type="Proteomes" id="UP000028524">
    <property type="component" value="Unassembled WGS sequence"/>
</dbReference>
<dbReference type="EMBL" id="KL660245">
    <property type="protein sequence ID" value="KFA67152.1"/>
    <property type="molecule type" value="Genomic_DNA"/>
</dbReference>
<keyword evidence="2" id="KW-1185">Reference proteome</keyword>